<feature type="domain" description="Thioesterase" evidence="3">
    <location>
        <begin position="28"/>
        <end position="111"/>
    </location>
</feature>
<gene>
    <name evidence="4" type="primary">ybgC</name>
    <name evidence="4" type="ORF">F1189_26080</name>
</gene>
<evidence type="ECO:0000313" key="5">
    <source>
        <dbReference type="Proteomes" id="UP000325255"/>
    </source>
</evidence>
<accession>A0A5M6IL75</accession>
<evidence type="ECO:0000259" key="3">
    <source>
        <dbReference type="Pfam" id="PF03061"/>
    </source>
</evidence>
<evidence type="ECO:0000256" key="1">
    <source>
        <dbReference type="ARBA" id="ARBA00005953"/>
    </source>
</evidence>
<dbReference type="OrthoDB" id="9808429at2"/>
<comment type="similarity">
    <text evidence="1">Belongs to the 4-hydroxybenzoyl-CoA thioesterase family.</text>
</comment>
<dbReference type="AlphaFoldDB" id="A0A5M6IL75"/>
<protein>
    <submittedName>
        <fullName evidence="4">Tol-pal system-associated acyl-CoA thioesterase</fullName>
    </submittedName>
</protein>
<dbReference type="Gene3D" id="3.10.129.10">
    <property type="entry name" value="Hotdog Thioesterase"/>
    <property type="match status" value="1"/>
</dbReference>
<dbReference type="CDD" id="cd00586">
    <property type="entry name" value="4HBT"/>
    <property type="match status" value="1"/>
</dbReference>
<keyword evidence="2" id="KW-0378">Hydrolase</keyword>
<dbReference type="GO" id="GO:0047617">
    <property type="term" value="F:fatty acyl-CoA hydrolase activity"/>
    <property type="evidence" value="ECO:0007669"/>
    <property type="project" value="TreeGrafter"/>
</dbReference>
<dbReference type="PIRSF" id="PIRSF003230">
    <property type="entry name" value="YbgC"/>
    <property type="match status" value="1"/>
</dbReference>
<evidence type="ECO:0000313" key="4">
    <source>
        <dbReference type="EMBL" id="KAA5609023.1"/>
    </source>
</evidence>
<name>A0A5M6IL75_9PROT</name>
<dbReference type="InterPro" id="IPR006684">
    <property type="entry name" value="YbgC/YbaW"/>
</dbReference>
<keyword evidence="5" id="KW-1185">Reference proteome</keyword>
<dbReference type="InterPro" id="IPR014166">
    <property type="entry name" value="Tol-Pal_acyl-CoA_thioesterase"/>
</dbReference>
<dbReference type="Pfam" id="PF03061">
    <property type="entry name" value="4HBT"/>
    <property type="match status" value="1"/>
</dbReference>
<dbReference type="InterPro" id="IPR029069">
    <property type="entry name" value="HotDog_dom_sf"/>
</dbReference>
<dbReference type="PANTHER" id="PTHR31793">
    <property type="entry name" value="4-HYDROXYBENZOYL-COA THIOESTERASE FAMILY MEMBER"/>
    <property type="match status" value="1"/>
</dbReference>
<organism evidence="4 5">
    <name type="scientific">Rhodovastum atsumiense</name>
    <dbReference type="NCBI Taxonomy" id="504468"/>
    <lineage>
        <taxon>Bacteria</taxon>
        <taxon>Pseudomonadati</taxon>
        <taxon>Pseudomonadota</taxon>
        <taxon>Alphaproteobacteria</taxon>
        <taxon>Acetobacterales</taxon>
        <taxon>Acetobacteraceae</taxon>
        <taxon>Rhodovastum</taxon>
    </lineage>
</organism>
<dbReference type="EMBL" id="VWPK01000061">
    <property type="protein sequence ID" value="KAA5609023.1"/>
    <property type="molecule type" value="Genomic_DNA"/>
</dbReference>
<proteinExistence type="inferred from homology"/>
<evidence type="ECO:0000256" key="2">
    <source>
        <dbReference type="ARBA" id="ARBA00022801"/>
    </source>
</evidence>
<dbReference type="NCBIfam" id="TIGR02799">
    <property type="entry name" value="thio_ybgC"/>
    <property type="match status" value="1"/>
</dbReference>
<dbReference type="NCBIfam" id="TIGR00051">
    <property type="entry name" value="YbgC/FadM family acyl-CoA thioesterase"/>
    <property type="match status" value="1"/>
</dbReference>
<dbReference type="PANTHER" id="PTHR31793:SF37">
    <property type="entry name" value="ACYL-COA THIOESTER HYDROLASE YBGC"/>
    <property type="match status" value="1"/>
</dbReference>
<sequence>MSERYESASQPGGHRYRLRTYYEDTDAGGVVYHANYLRFAERARTEALRDAGVPHAEMASQHGLIFMVHRLEVDYLAPARLDDALVVVTRAVSVRPASVQVRQSIFREGEERPLAVLEVRLACVRAADQRPGRVPARWHDALVSLS</sequence>
<dbReference type="InterPro" id="IPR006683">
    <property type="entry name" value="Thioestr_dom"/>
</dbReference>
<dbReference type="RefSeq" id="WP_150044386.1">
    <property type="nucleotide sequence ID" value="NZ_OW485601.1"/>
</dbReference>
<dbReference type="FunFam" id="3.10.129.10:FF:000004">
    <property type="entry name" value="Tol-pal system-associated acyl-CoA thioesterase"/>
    <property type="match status" value="1"/>
</dbReference>
<dbReference type="Proteomes" id="UP000325255">
    <property type="component" value="Unassembled WGS sequence"/>
</dbReference>
<comment type="caution">
    <text evidence="4">The sequence shown here is derived from an EMBL/GenBank/DDBJ whole genome shotgun (WGS) entry which is preliminary data.</text>
</comment>
<reference evidence="4 5" key="1">
    <citation type="submission" date="2019-09" db="EMBL/GenBank/DDBJ databases">
        <title>Genome sequence of Rhodovastum atsumiense, a diverse member of the Acetobacteraceae family of non-sulfur purple photosynthetic bacteria.</title>
        <authorList>
            <person name="Meyer T."/>
            <person name="Kyndt J."/>
        </authorList>
    </citation>
    <scope>NUCLEOTIDE SEQUENCE [LARGE SCALE GENOMIC DNA]</scope>
    <source>
        <strain evidence="4 5">DSM 21279</strain>
    </source>
</reference>
<dbReference type="InterPro" id="IPR050563">
    <property type="entry name" value="4-hydroxybenzoyl-CoA_TE"/>
</dbReference>
<dbReference type="SUPFAM" id="SSF54637">
    <property type="entry name" value="Thioesterase/thiol ester dehydrase-isomerase"/>
    <property type="match status" value="1"/>
</dbReference>